<comment type="caution">
    <text evidence="1">The sequence shown here is derived from an EMBL/GenBank/DDBJ whole genome shotgun (WGS) entry which is preliminary data.</text>
</comment>
<dbReference type="Pfam" id="PF11140">
    <property type="entry name" value="DUF2913"/>
    <property type="match status" value="1"/>
</dbReference>
<accession>A0AAV2VLU6</accession>
<gene>
    <name evidence="1" type="ORF">VIBNISOn1_1540028</name>
</gene>
<dbReference type="RefSeq" id="WP_022611057.1">
    <property type="nucleotide sequence ID" value="NZ_LK391965.1"/>
</dbReference>
<evidence type="ECO:0008006" key="3">
    <source>
        <dbReference type="Google" id="ProtNLM"/>
    </source>
</evidence>
<dbReference type="InterPro" id="IPR021316">
    <property type="entry name" value="DUF2913"/>
</dbReference>
<dbReference type="AlphaFoldDB" id="A0AAV2VLU6"/>
<reference evidence="1 2" key="1">
    <citation type="journal article" date="2013" name="ISME J.">
        <title>Comparative genomics of pathogenic lineages of Vibrio nigripulchritudo identifies virulence-associated traits.</title>
        <authorList>
            <person name="Goudenege D."/>
            <person name="Labreuche Y."/>
            <person name="Krin E."/>
            <person name="Ansquer D."/>
            <person name="Mangenot S."/>
            <person name="Calteau A."/>
            <person name="Medigue C."/>
            <person name="Mazel D."/>
            <person name="Polz M.F."/>
            <person name="Le Roux F."/>
        </authorList>
    </citation>
    <scope>NUCLEOTIDE SEQUENCE [LARGE SCALE GENOMIC DNA]</scope>
    <source>
        <strain evidence="1 2">SOn1</strain>
    </source>
</reference>
<proteinExistence type="predicted"/>
<sequence>MSAYHIEIQKLVNAALDEMDQEHAKGRLTNAPVSNTNFLLRWITKSIKGQRFHRLASGDLIKWQKSGRSKGTQLDLPTLFRQISTLYSEFAPVDQEPKAILDSEIEAFIDFMEEKGWAVCTEYDAREKIQVFTEGDSSFLLCSHQCDDCFEGENLVKPMSWYVRGNHAEFVKLATEQGFLVHKVTDYKSKVKYHGEYLIFPNNHGPQLAEIPIGYAVDS</sequence>
<dbReference type="Proteomes" id="UP000018211">
    <property type="component" value="Unassembled WGS sequence"/>
</dbReference>
<dbReference type="EMBL" id="CAOF01000062">
    <property type="protein sequence ID" value="CCO45662.1"/>
    <property type="molecule type" value="Genomic_DNA"/>
</dbReference>
<organism evidence="1 2">
    <name type="scientific">Vibrio nigripulchritudo SOn1</name>
    <dbReference type="NCBI Taxonomy" id="1238450"/>
    <lineage>
        <taxon>Bacteria</taxon>
        <taxon>Pseudomonadati</taxon>
        <taxon>Pseudomonadota</taxon>
        <taxon>Gammaproteobacteria</taxon>
        <taxon>Vibrionales</taxon>
        <taxon>Vibrionaceae</taxon>
        <taxon>Vibrio</taxon>
    </lineage>
</organism>
<protein>
    <recommendedName>
        <fullName evidence="3">Alpha-acetolactate decarboxylase</fullName>
    </recommendedName>
</protein>
<evidence type="ECO:0000313" key="1">
    <source>
        <dbReference type="EMBL" id="CCO45662.1"/>
    </source>
</evidence>
<name>A0AAV2VLU6_9VIBR</name>
<evidence type="ECO:0000313" key="2">
    <source>
        <dbReference type="Proteomes" id="UP000018211"/>
    </source>
</evidence>